<keyword evidence="1" id="KW-0732">Signal</keyword>
<feature type="signal peptide" evidence="1">
    <location>
        <begin position="1"/>
        <end position="25"/>
    </location>
</feature>
<protein>
    <recommendedName>
        <fullName evidence="4">TraB family protein</fullName>
    </recommendedName>
</protein>
<feature type="chain" id="PRO_5008685021" description="TraB family protein" evidence="1">
    <location>
        <begin position="26"/>
        <end position="286"/>
    </location>
</feature>
<evidence type="ECO:0008006" key="4">
    <source>
        <dbReference type="Google" id="ProtNLM"/>
    </source>
</evidence>
<dbReference type="RefSeq" id="WP_075855944.1">
    <property type="nucleotide sequence ID" value="NZ_FMAC01000011.1"/>
</dbReference>
<evidence type="ECO:0000256" key="1">
    <source>
        <dbReference type="SAM" id="SignalP"/>
    </source>
</evidence>
<gene>
    <name evidence="2" type="ORF">GA0061100_1113</name>
</gene>
<keyword evidence="3" id="KW-1185">Reference proteome</keyword>
<proteinExistence type="predicted"/>
<organism evidence="2 3">
    <name type="scientific">Rhizobium hainanense</name>
    <dbReference type="NCBI Taxonomy" id="52131"/>
    <lineage>
        <taxon>Bacteria</taxon>
        <taxon>Pseudomonadati</taxon>
        <taxon>Pseudomonadota</taxon>
        <taxon>Alphaproteobacteria</taxon>
        <taxon>Hyphomicrobiales</taxon>
        <taxon>Rhizobiaceae</taxon>
        <taxon>Rhizobium/Agrobacterium group</taxon>
        <taxon>Rhizobium</taxon>
    </lineage>
</organism>
<reference evidence="3" key="1">
    <citation type="submission" date="2016-08" db="EMBL/GenBank/DDBJ databases">
        <authorList>
            <person name="Varghese N."/>
            <person name="Submissions Spin"/>
        </authorList>
    </citation>
    <scope>NUCLEOTIDE SEQUENCE [LARGE SCALE GENOMIC DNA]</scope>
    <source>
        <strain evidence="3">CCBAU 57015</strain>
    </source>
</reference>
<dbReference type="AlphaFoldDB" id="A0A1C3W3C4"/>
<dbReference type="Proteomes" id="UP000186228">
    <property type="component" value="Unassembled WGS sequence"/>
</dbReference>
<evidence type="ECO:0000313" key="3">
    <source>
        <dbReference type="Proteomes" id="UP000186228"/>
    </source>
</evidence>
<accession>A0A1C3W3C4</accession>
<dbReference type="EMBL" id="FMAC01000011">
    <property type="protein sequence ID" value="SCB34533.1"/>
    <property type="molecule type" value="Genomic_DNA"/>
</dbReference>
<dbReference type="STRING" id="52131.GA0061100_1113"/>
<sequence length="286" mass="31096">MHLTRRQFAILACALTVPASQGAAASEDNAVFWQANLADRSIAIFGYERISATLVSDIVRDGERISDQASSVYTDIGPNAPPLRYTTNMKQVPPVLPDLAPTDADDLRRIMPAAAGSPVERLPGYVVALLLMGEGQHSWAPSVEGVIMDHVRSSGKQISPLISDADLMSIWSPPDTFTLQAIGAHQISYLLEKRRQLGPIGGYMETLYRQRRVSEITRLREEIAKEGVVNPLGSLAGPQFKALLLKQVLKIEATKNFLIVPLAVLLGNDGILELMKSNGFQITALA</sequence>
<dbReference type="OrthoDB" id="8351032at2"/>
<name>A0A1C3W3C4_9HYPH</name>
<evidence type="ECO:0000313" key="2">
    <source>
        <dbReference type="EMBL" id="SCB34533.1"/>
    </source>
</evidence>